<dbReference type="Gene3D" id="3.10.450.40">
    <property type="match status" value="1"/>
</dbReference>
<dbReference type="InterPro" id="IPR020288">
    <property type="entry name" value="Sheath_initiator"/>
</dbReference>
<evidence type="ECO:0000313" key="2">
    <source>
        <dbReference type="Proteomes" id="UP000177010"/>
    </source>
</evidence>
<gene>
    <name evidence="1" type="ORF">LASUN_12920</name>
</gene>
<dbReference type="EMBL" id="MIQE01000012">
    <property type="protein sequence ID" value="OFA10742.1"/>
    <property type="molecule type" value="Genomic_DNA"/>
</dbReference>
<accession>A0A1E7XCQ8</accession>
<dbReference type="STRING" id="481719.LASUN_12920"/>
<evidence type="ECO:0008006" key="3">
    <source>
        <dbReference type="Google" id="ProtNLM"/>
    </source>
</evidence>
<dbReference type="AlphaFoldDB" id="A0A1E7XCQ8"/>
<dbReference type="Proteomes" id="UP000177010">
    <property type="component" value="Unassembled WGS sequence"/>
</dbReference>
<proteinExistence type="predicted"/>
<protein>
    <recommendedName>
        <fullName evidence="3">DUF2634 domain-containing protein</fullName>
    </recommendedName>
</protein>
<name>A0A1E7XCQ8_9LACO</name>
<dbReference type="RefSeq" id="WP_070367819.1">
    <property type="nucleotide sequence ID" value="NZ_MIQE01000012.1"/>
</dbReference>
<sequence>MAMDLKIVNGDFVIDPVTHDLQTVEGADEVAQRICATLDIYYQEMDNLAPEIGADYSNMLGKNPDLDHAADDMEAAITAQVPEIQTVDSITFNKDKNRHLIVDFEVTYLDEDDNEQQAKGGYDIGA</sequence>
<comment type="caution">
    <text evidence="1">The sequence shown here is derived from an EMBL/GenBank/DDBJ whole genome shotgun (WGS) entry which is preliminary data.</text>
</comment>
<reference evidence="1 2" key="1">
    <citation type="submission" date="2016-09" db="EMBL/GenBank/DDBJ databases">
        <title>Genome Sequence of Lactobacillus sunkii Strain CG01.</title>
        <authorList>
            <person name="Poehlein A."/>
            <person name="Gabris C."/>
            <person name="Bengelsdorf F.R."/>
            <person name="Duerre P."/>
            <person name="Daniel R."/>
        </authorList>
    </citation>
    <scope>NUCLEOTIDE SEQUENCE [LARGE SCALE GENOMIC DNA]</scope>
    <source>
        <strain evidence="1 2">CG_D</strain>
    </source>
</reference>
<evidence type="ECO:0000313" key="1">
    <source>
        <dbReference type="EMBL" id="OFA10742.1"/>
    </source>
</evidence>
<dbReference type="Pfam" id="PF10934">
    <property type="entry name" value="Sheath_initiator"/>
    <property type="match status" value="1"/>
</dbReference>
<organism evidence="1 2">
    <name type="scientific">Lentilactobacillus sunkii</name>
    <dbReference type="NCBI Taxonomy" id="481719"/>
    <lineage>
        <taxon>Bacteria</taxon>
        <taxon>Bacillati</taxon>
        <taxon>Bacillota</taxon>
        <taxon>Bacilli</taxon>
        <taxon>Lactobacillales</taxon>
        <taxon>Lactobacillaceae</taxon>
        <taxon>Lentilactobacillus</taxon>
    </lineage>
</organism>